<evidence type="ECO:0000256" key="3">
    <source>
        <dbReference type="ARBA" id="ARBA00022603"/>
    </source>
</evidence>
<gene>
    <name evidence="7" type="ORF">TthHB5018_b23780</name>
</gene>
<evidence type="ECO:0000256" key="6">
    <source>
        <dbReference type="SAM" id="MobiDB-lite"/>
    </source>
</evidence>
<keyword evidence="3" id="KW-0489">Methyltransferase</keyword>
<dbReference type="GO" id="GO:0032259">
    <property type="term" value="P:methylation"/>
    <property type="evidence" value="ECO:0007669"/>
    <property type="project" value="UniProtKB-KW"/>
</dbReference>
<evidence type="ECO:0000313" key="7">
    <source>
        <dbReference type="EMBL" id="BCP67444.1"/>
    </source>
</evidence>
<feature type="region of interest" description="Disordered" evidence="6">
    <location>
        <begin position="110"/>
        <end position="147"/>
    </location>
</feature>
<evidence type="ECO:0000313" key="8">
    <source>
        <dbReference type="Proteomes" id="UP000596099"/>
    </source>
</evidence>
<geneLocation type="plasmid" evidence="7 8">
    <name>pHB5018b</name>
</geneLocation>
<protein>
    <submittedName>
        <fullName evidence="7">Uncharacterized protein</fullName>
    </submittedName>
</protein>
<reference evidence="8" key="1">
    <citation type="submission" date="2021-01" db="EMBL/GenBank/DDBJ databases">
        <title>Complete Genome Sequence of Thermus thermophilus Strain HB5018, Isolated from Mine Onsen Hot Spring.</title>
        <authorList>
            <person name="Miyazaki K."/>
            <person name="Moriya T."/>
            <person name="Nemoto N."/>
            <person name="Oshima T."/>
            <person name="Yura K."/>
            <person name="Bessho Y."/>
        </authorList>
    </citation>
    <scope>NUCLEOTIDE SEQUENCE [LARGE SCALE GENOMIC DNA]</scope>
    <source>
        <strain evidence="8">HB5018</strain>
        <plasmid evidence="8">pHB5018b</plasmid>
    </source>
</reference>
<name>A0A7R7TG22_THETH</name>
<dbReference type="Proteomes" id="UP000596099">
    <property type="component" value="Plasmid pHB5018b"/>
</dbReference>
<evidence type="ECO:0000256" key="2">
    <source>
        <dbReference type="ARBA" id="ARBA00022573"/>
    </source>
</evidence>
<proteinExistence type="predicted"/>
<evidence type="ECO:0000256" key="1">
    <source>
        <dbReference type="ARBA" id="ARBA00004953"/>
    </source>
</evidence>
<accession>A0A7R7TG22</accession>
<keyword evidence="2" id="KW-0169">Cobalamin biosynthesis</keyword>
<comment type="pathway">
    <text evidence="1">Cofactor biosynthesis; adenosylcobalamin biosynthesis.</text>
</comment>
<evidence type="ECO:0000256" key="4">
    <source>
        <dbReference type="ARBA" id="ARBA00022679"/>
    </source>
</evidence>
<dbReference type="Gene3D" id="3.40.50.150">
    <property type="entry name" value="Vaccinia Virus protein VP39"/>
    <property type="match status" value="1"/>
</dbReference>
<dbReference type="SUPFAM" id="SSF53335">
    <property type="entry name" value="S-adenosyl-L-methionine-dependent methyltransferases"/>
    <property type="match status" value="1"/>
</dbReference>
<evidence type="ECO:0000256" key="5">
    <source>
        <dbReference type="ARBA" id="ARBA00022691"/>
    </source>
</evidence>
<dbReference type="InterPro" id="IPR029063">
    <property type="entry name" value="SAM-dependent_MTases_sf"/>
</dbReference>
<keyword evidence="7" id="KW-0614">Plasmid</keyword>
<sequence>MDARAHVAERLGEEDERVRSFAGLKEVAEERFLDPNVLILEAKGPLPPRLGFFPDEAFEQRMPKKGLITKREVRLLALGLLGLPPDGVLWDIGAGTGSVGIEAARLAPWGRSTPWRKTPSPGPTSWRTPAASGPLTSTWSRGRPHRP</sequence>
<dbReference type="PANTHER" id="PTHR43182:SF1">
    <property type="entry name" value="COBALT-PRECORRIN-7 C(5)-METHYLTRANSFERASE"/>
    <property type="match status" value="1"/>
</dbReference>
<dbReference type="AlphaFoldDB" id="A0A7R7TG22"/>
<keyword evidence="5" id="KW-0949">S-adenosyl-L-methionine</keyword>
<dbReference type="GO" id="GO:0009236">
    <property type="term" value="P:cobalamin biosynthetic process"/>
    <property type="evidence" value="ECO:0007669"/>
    <property type="project" value="UniProtKB-KW"/>
</dbReference>
<dbReference type="GO" id="GO:0008168">
    <property type="term" value="F:methyltransferase activity"/>
    <property type="evidence" value="ECO:0007669"/>
    <property type="project" value="UniProtKB-KW"/>
</dbReference>
<dbReference type="PANTHER" id="PTHR43182">
    <property type="entry name" value="COBALT-PRECORRIN-6B C(15)-METHYLTRANSFERASE (DECARBOXYLATING)"/>
    <property type="match status" value="1"/>
</dbReference>
<keyword evidence="4" id="KW-0808">Transferase</keyword>
<dbReference type="EMBL" id="AP024271">
    <property type="protein sequence ID" value="BCP67444.1"/>
    <property type="molecule type" value="Genomic_DNA"/>
</dbReference>
<dbReference type="InterPro" id="IPR050714">
    <property type="entry name" value="Cobalamin_biosynth_MTase"/>
</dbReference>
<organism evidence="7 8">
    <name type="scientific">Thermus thermophilus</name>
    <dbReference type="NCBI Taxonomy" id="274"/>
    <lineage>
        <taxon>Bacteria</taxon>
        <taxon>Thermotogati</taxon>
        <taxon>Deinococcota</taxon>
        <taxon>Deinococci</taxon>
        <taxon>Thermales</taxon>
        <taxon>Thermaceae</taxon>
        <taxon>Thermus</taxon>
    </lineage>
</organism>